<dbReference type="AlphaFoldDB" id="A0A1G5UZI1"/>
<evidence type="ECO:0008006" key="3">
    <source>
        <dbReference type="Google" id="ProtNLM"/>
    </source>
</evidence>
<name>A0A1G5UZI1_9HYPH</name>
<protein>
    <recommendedName>
        <fullName evidence="3">Universal stress protein family protein</fullName>
    </recommendedName>
</protein>
<proteinExistence type="predicted"/>
<gene>
    <name evidence="1" type="ORF">SAMN02927914_00032</name>
</gene>
<sequence>MLLRNWQPAPVGEDIVIALVAERAAARAVHDAMPLLTRARKVTVFVFDPQADTKDADLGLLRDHLERLCTHPQTLIPHRPFKRETLSRLANLEQSKLCLGSEISFLCFC</sequence>
<dbReference type="EMBL" id="FMXM01000002">
    <property type="protein sequence ID" value="SDA38427.1"/>
    <property type="molecule type" value="Genomic_DNA"/>
</dbReference>
<evidence type="ECO:0000313" key="1">
    <source>
        <dbReference type="EMBL" id="SDA38427.1"/>
    </source>
</evidence>
<dbReference type="Proteomes" id="UP000198588">
    <property type="component" value="Unassembled WGS sequence"/>
</dbReference>
<reference evidence="1 2" key="1">
    <citation type="submission" date="2016-10" db="EMBL/GenBank/DDBJ databases">
        <authorList>
            <person name="de Groot N.N."/>
        </authorList>
    </citation>
    <scope>NUCLEOTIDE SEQUENCE [LARGE SCALE GENOMIC DNA]</scope>
    <source>
        <strain evidence="1 2">CGMCC 1.12097</strain>
    </source>
</reference>
<organism evidence="1 2">
    <name type="scientific">Mesorhizobium qingshengii</name>
    <dbReference type="NCBI Taxonomy" id="1165689"/>
    <lineage>
        <taxon>Bacteria</taxon>
        <taxon>Pseudomonadati</taxon>
        <taxon>Pseudomonadota</taxon>
        <taxon>Alphaproteobacteria</taxon>
        <taxon>Hyphomicrobiales</taxon>
        <taxon>Phyllobacteriaceae</taxon>
        <taxon>Mesorhizobium</taxon>
    </lineage>
</organism>
<evidence type="ECO:0000313" key="2">
    <source>
        <dbReference type="Proteomes" id="UP000198588"/>
    </source>
</evidence>
<accession>A0A1G5UZI1</accession>